<accession>A0A6C0JEL8</accession>
<dbReference type="AlphaFoldDB" id="A0A6C0JEL8"/>
<name>A0A6C0JEL8_9ZZZZ</name>
<reference evidence="2" key="1">
    <citation type="journal article" date="2020" name="Nature">
        <title>Giant virus diversity and host interactions through global metagenomics.</title>
        <authorList>
            <person name="Schulz F."/>
            <person name="Roux S."/>
            <person name="Paez-Espino D."/>
            <person name="Jungbluth S."/>
            <person name="Walsh D.A."/>
            <person name="Denef V.J."/>
            <person name="McMahon K.D."/>
            <person name="Konstantinidis K.T."/>
            <person name="Eloe-Fadrosh E.A."/>
            <person name="Kyrpides N.C."/>
            <person name="Woyke T."/>
        </authorList>
    </citation>
    <scope>NUCLEOTIDE SEQUENCE</scope>
    <source>
        <strain evidence="2">GVMAG-M-3300027708-39</strain>
    </source>
</reference>
<organism evidence="2">
    <name type="scientific">viral metagenome</name>
    <dbReference type="NCBI Taxonomy" id="1070528"/>
    <lineage>
        <taxon>unclassified sequences</taxon>
        <taxon>metagenomes</taxon>
        <taxon>organismal metagenomes</taxon>
    </lineage>
</organism>
<evidence type="ECO:0000256" key="1">
    <source>
        <dbReference type="SAM" id="MobiDB-lite"/>
    </source>
</evidence>
<protein>
    <submittedName>
        <fullName evidence="2">Uncharacterized protein</fullName>
    </submittedName>
</protein>
<evidence type="ECO:0000313" key="2">
    <source>
        <dbReference type="EMBL" id="QHU04295.1"/>
    </source>
</evidence>
<dbReference type="EMBL" id="MN740395">
    <property type="protein sequence ID" value="QHU04295.1"/>
    <property type="molecule type" value="Genomic_DNA"/>
</dbReference>
<proteinExistence type="predicted"/>
<sequence length="157" mass="18220">MSSKYEEFIGKEPSLIELEKFVVINKETIEDYNKECVKDNCKEDVIDYSVIYTYLKFAKDYGGYYYVGGHIKKYPNDPITDESIQKAIKQNRESQPMHMAEVASQIRSSKELNNLEKILEVYYEKCLEEYYAPPCENSEMPGGEGYEKVSKQTSIGK</sequence>
<feature type="region of interest" description="Disordered" evidence="1">
    <location>
        <begin position="137"/>
        <end position="157"/>
    </location>
</feature>